<evidence type="ECO:0000256" key="3">
    <source>
        <dbReference type="ARBA" id="ARBA00022679"/>
    </source>
</evidence>
<dbReference type="CDD" id="cd16913">
    <property type="entry name" value="YkuD_like"/>
    <property type="match status" value="1"/>
</dbReference>
<dbReference type="InterPro" id="IPR002477">
    <property type="entry name" value="Peptidoglycan-bd-like"/>
</dbReference>
<reference evidence="12" key="1">
    <citation type="journal article" date="2019" name="Int. J. Syst. Evol. Microbiol.">
        <title>The Global Catalogue of Microorganisms (GCM) 10K type strain sequencing project: providing services to taxonomists for standard genome sequencing and annotation.</title>
        <authorList>
            <consortium name="The Broad Institute Genomics Platform"/>
            <consortium name="The Broad Institute Genome Sequencing Center for Infectious Disease"/>
            <person name="Wu L."/>
            <person name="Ma J."/>
        </authorList>
    </citation>
    <scope>NUCLEOTIDE SEQUENCE [LARGE SCALE GENOMIC DNA]</scope>
    <source>
        <strain evidence="12">JCM 18392</strain>
    </source>
</reference>
<dbReference type="Pfam" id="PF01471">
    <property type="entry name" value="PG_binding_1"/>
    <property type="match status" value="1"/>
</dbReference>
<evidence type="ECO:0000259" key="10">
    <source>
        <dbReference type="PROSITE" id="PS52029"/>
    </source>
</evidence>
<dbReference type="Gene3D" id="1.10.101.10">
    <property type="entry name" value="PGBD-like superfamily/PGBD"/>
    <property type="match status" value="1"/>
</dbReference>
<proteinExistence type="inferred from homology"/>
<dbReference type="RefSeq" id="WP_345294803.1">
    <property type="nucleotide sequence ID" value="NZ_BAABJY010000002.1"/>
</dbReference>
<comment type="caution">
    <text evidence="11">The sequence shown here is derived from an EMBL/GenBank/DDBJ whole genome shotgun (WGS) entry which is preliminary data.</text>
</comment>
<feature type="active site" description="Proton donor/acceptor" evidence="7">
    <location>
        <position position="364"/>
    </location>
</feature>
<dbReference type="InterPro" id="IPR005490">
    <property type="entry name" value="LD_TPept_cat_dom"/>
</dbReference>
<keyword evidence="6 7" id="KW-0961">Cell wall biogenesis/degradation</keyword>
<evidence type="ECO:0000313" key="11">
    <source>
        <dbReference type="EMBL" id="GAA4863059.1"/>
    </source>
</evidence>
<feature type="signal peptide" evidence="9">
    <location>
        <begin position="1"/>
        <end position="31"/>
    </location>
</feature>
<dbReference type="InterPro" id="IPR050979">
    <property type="entry name" value="LD-transpeptidase"/>
</dbReference>
<feature type="compositionally biased region" description="Low complexity" evidence="8">
    <location>
        <begin position="77"/>
        <end position="122"/>
    </location>
</feature>
<dbReference type="InterPro" id="IPR036365">
    <property type="entry name" value="PGBD-like_sf"/>
</dbReference>
<sequence>MTSIPRAPLAQALACLLLPAALAFASGPADAQSSGASGAKAQEDEGSAARADAAGSTAAQDASGSASSAEGEDDAATSDSDASGGSASGTEASNANANRNAGADANGNSNSNSNASKDASASTDLGEVGDTLRAQILLERAHFSPGVIDGLMGGNTRRALQAYQSAKGLPVTGEVDSETLSSLGGADAAVLTRHTLTADDVAGPFADTPEGPEAMSQAEALPFESVEEKVAERFHVTPGWLRERNPDVELVAGSTIVVPKLDGATDLPKPARVVVDESDKSLLLEDESGKVIAHFPVTTGSAQFPLPIGEWKVLGVATDPVWHFDPELIAGTDADAKEAEIPPGPNNPVGVVWIDLSKEHYGIHGTPEPTKIGKTASNGCIRMTNWSAMALAKVVGPGTPVVMRH</sequence>
<dbReference type="SUPFAM" id="SSF47090">
    <property type="entry name" value="PGBD-like"/>
    <property type="match status" value="1"/>
</dbReference>
<name>A0ABP9E0Q4_9GAMM</name>
<evidence type="ECO:0000256" key="4">
    <source>
        <dbReference type="ARBA" id="ARBA00022960"/>
    </source>
</evidence>
<dbReference type="Pfam" id="PF03734">
    <property type="entry name" value="YkuD"/>
    <property type="match status" value="1"/>
</dbReference>
<keyword evidence="5 7" id="KW-0573">Peptidoglycan synthesis</keyword>
<gene>
    <name evidence="11" type="ORF">GCM10023332_13970</name>
</gene>
<evidence type="ECO:0000256" key="6">
    <source>
        <dbReference type="ARBA" id="ARBA00023316"/>
    </source>
</evidence>
<keyword evidence="3" id="KW-0808">Transferase</keyword>
<feature type="active site" description="Nucleophile" evidence="7">
    <location>
        <position position="380"/>
    </location>
</feature>
<evidence type="ECO:0000256" key="2">
    <source>
        <dbReference type="ARBA" id="ARBA00005992"/>
    </source>
</evidence>
<accession>A0ABP9E0Q4</accession>
<feature type="region of interest" description="Disordered" evidence="8">
    <location>
        <begin position="26"/>
        <end position="126"/>
    </location>
</feature>
<evidence type="ECO:0000313" key="12">
    <source>
        <dbReference type="Proteomes" id="UP001501323"/>
    </source>
</evidence>
<keyword evidence="12" id="KW-1185">Reference proteome</keyword>
<organism evidence="11 12">
    <name type="scientific">Luteimonas vadosa</name>
    <dbReference type="NCBI Taxonomy" id="1165507"/>
    <lineage>
        <taxon>Bacteria</taxon>
        <taxon>Pseudomonadati</taxon>
        <taxon>Pseudomonadota</taxon>
        <taxon>Gammaproteobacteria</taxon>
        <taxon>Lysobacterales</taxon>
        <taxon>Lysobacteraceae</taxon>
        <taxon>Luteimonas</taxon>
    </lineage>
</organism>
<dbReference type="PANTHER" id="PTHR30582:SF30">
    <property type="entry name" value="BLR4375 PROTEIN"/>
    <property type="match status" value="1"/>
</dbReference>
<dbReference type="Gene3D" id="2.40.440.10">
    <property type="entry name" value="L,D-transpeptidase catalytic domain-like"/>
    <property type="match status" value="1"/>
</dbReference>
<feature type="chain" id="PRO_5047046040" description="L,D-TPase catalytic domain-containing protein" evidence="9">
    <location>
        <begin position="32"/>
        <end position="405"/>
    </location>
</feature>
<comment type="similarity">
    <text evidence="2">Belongs to the YkuD family.</text>
</comment>
<dbReference type="InterPro" id="IPR038063">
    <property type="entry name" value="Transpep_catalytic_dom"/>
</dbReference>
<evidence type="ECO:0000256" key="9">
    <source>
        <dbReference type="SAM" id="SignalP"/>
    </source>
</evidence>
<evidence type="ECO:0000256" key="7">
    <source>
        <dbReference type="PROSITE-ProRule" id="PRU01373"/>
    </source>
</evidence>
<dbReference type="EMBL" id="BAABJY010000002">
    <property type="protein sequence ID" value="GAA4863059.1"/>
    <property type="molecule type" value="Genomic_DNA"/>
</dbReference>
<feature type="compositionally biased region" description="Low complexity" evidence="8">
    <location>
        <begin position="48"/>
        <end position="69"/>
    </location>
</feature>
<keyword evidence="9" id="KW-0732">Signal</keyword>
<evidence type="ECO:0000256" key="1">
    <source>
        <dbReference type="ARBA" id="ARBA00004752"/>
    </source>
</evidence>
<dbReference type="InterPro" id="IPR036366">
    <property type="entry name" value="PGBDSf"/>
</dbReference>
<keyword evidence="4 7" id="KW-0133">Cell shape</keyword>
<dbReference type="Proteomes" id="UP001501323">
    <property type="component" value="Unassembled WGS sequence"/>
</dbReference>
<feature type="compositionally biased region" description="Low complexity" evidence="8">
    <location>
        <begin position="26"/>
        <end position="40"/>
    </location>
</feature>
<dbReference type="PROSITE" id="PS52029">
    <property type="entry name" value="LD_TPASE"/>
    <property type="match status" value="1"/>
</dbReference>
<feature type="domain" description="L,D-TPase catalytic" evidence="10">
    <location>
        <begin position="271"/>
        <end position="404"/>
    </location>
</feature>
<comment type="pathway">
    <text evidence="1 7">Cell wall biogenesis; peptidoglycan biosynthesis.</text>
</comment>
<dbReference type="PANTHER" id="PTHR30582">
    <property type="entry name" value="L,D-TRANSPEPTIDASE"/>
    <property type="match status" value="1"/>
</dbReference>
<evidence type="ECO:0000256" key="5">
    <source>
        <dbReference type="ARBA" id="ARBA00022984"/>
    </source>
</evidence>
<protein>
    <recommendedName>
        <fullName evidence="10">L,D-TPase catalytic domain-containing protein</fullName>
    </recommendedName>
</protein>
<evidence type="ECO:0000256" key="8">
    <source>
        <dbReference type="SAM" id="MobiDB-lite"/>
    </source>
</evidence>
<dbReference type="SUPFAM" id="SSF141523">
    <property type="entry name" value="L,D-transpeptidase catalytic domain-like"/>
    <property type="match status" value="1"/>
</dbReference>